<dbReference type="SMART" id="SM00338">
    <property type="entry name" value="BRLZ"/>
    <property type="match status" value="1"/>
</dbReference>
<dbReference type="GO" id="GO:0006351">
    <property type="term" value="P:DNA-templated transcription"/>
    <property type="evidence" value="ECO:0007669"/>
    <property type="project" value="InterPro"/>
</dbReference>
<dbReference type="GO" id="GO:0000978">
    <property type="term" value="F:RNA polymerase II cis-regulatory region sequence-specific DNA binding"/>
    <property type="evidence" value="ECO:0007669"/>
    <property type="project" value="TreeGrafter"/>
</dbReference>
<dbReference type="InterPro" id="IPR004827">
    <property type="entry name" value="bZIP"/>
</dbReference>
<dbReference type="InterPro" id="IPR031106">
    <property type="entry name" value="C/EBP"/>
</dbReference>
<feature type="coiled-coil region" evidence="1">
    <location>
        <begin position="130"/>
        <end position="196"/>
    </location>
</feature>
<organism evidence="3 4">
    <name type="scientific">Dreissena polymorpha</name>
    <name type="common">Zebra mussel</name>
    <name type="synonym">Mytilus polymorpha</name>
    <dbReference type="NCBI Taxonomy" id="45954"/>
    <lineage>
        <taxon>Eukaryota</taxon>
        <taxon>Metazoa</taxon>
        <taxon>Spiralia</taxon>
        <taxon>Lophotrochozoa</taxon>
        <taxon>Mollusca</taxon>
        <taxon>Bivalvia</taxon>
        <taxon>Autobranchia</taxon>
        <taxon>Heteroconchia</taxon>
        <taxon>Euheterodonta</taxon>
        <taxon>Imparidentia</taxon>
        <taxon>Neoheterodontei</taxon>
        <taxon>Myida</taxon>
        <taxon>Dreissenoidea</taxon>
        <taxon>Dreissenidae</taxon>
        <taxon>Dreissena</taxon>
    </lineage>
</organism>
<dbReference type="Pfam" id="PF07716">
    <property type="entry name" value="bZIP_2"/>
    <property type="match status" value="1"/>
</dbReference>
<dbReference type="SUPFAM" id="SSF57959">
    <property type="entry name" value="Leucine zipper domain"/>
    <property type="match status" value="1"/>
</dbReference>
<dbReference type="Proteomes" id="UP000828390">
    <property type="component" value="Unassembled WGS sequence"/>
</dbReference>
<name>A0A9D4BKQ7_DREPO</name>
<dbReference type="AlphaFoldDB" id="A0A9D4BKQ7"/>
<protein>
    <recommendedName>
        <fullName evidence="2">BZIP domain-containing protein</fullName>
    </recommendedName>
</protein>
<dbReference type="GO" id="GO:0000981">
    <property type="term" value="F:DNA-binding transcription factor activity, RNA polymerase II-specific"/>
    <property type="evidence" value="ECO:0007669"/>
    <property type="project" value="TreeGrafter"/>
</dbReference>
<feature type="domain" description="BZIP" evidence="2">
    <location>
        <begin position="137"/>
        <end position="200"/>
    </location>
</feature>
<evidence type="ECO:0000259" key="2">
    <source>
        <dbReference type="PROSITE" id="PS50217"/>
    </source>
</evidence>
<gene>
    <name evidence="3" type="ORF">DPMN_074517</name>
</gene>
<dbReference type="CDD" id="cd14813">
    <property type="entry name" value="bZIP_BmCbz-like"/>
    <property type="match status" value="1"/>
</dbReference>
<dbReference type="PROSITE" id="PS50217">
    <property type="entry name" value="BZIP"/>
    <property type="match status" value="1"/>
</dbReference>
<dbReference type="PANTHER" id="PTHR23334">
    <property type="entry name" value="CCAAT/ENHANCER BINDING PROTEIN"/>
    <property type="match status" value="1"/>
</dbReference>
<dbReference type="InterPro" id="IPR046347">
    <property type="entry name" value="bZIP_sf"/>
</dbReference>
<keyword evidence="1" id="KW-0175">Coiled coil</keyword>
<dbReference type="EMBL" id="JAIWYP010000015">
    <property type="protein sequence ID" value="KAH3699559.1"/>
    <property type="molecule type" value="Genomic_DNA"/>
</dbReference>
<reference evidence="3" key="1">
    <citation type="journal article" date="2019" name="bioRxiv">
        <title>The Genome of the Zebra Mussel, Dreissena polymorpha: A Resource for Invasive Species Research.</title>
        <authorList>
            <person name="McCartney M.A."/>
            <person name="Auch B."/>
            <person name="Kono T."/>
            <person name="Mallez S."/>
            <person name="Zhang Y."/>
            <person name="Obille A."/>
            <person name="Becker A."/>
            <person name="Abrahante J.E."/>
            <person name="Garbe J."/>
            <person name="Badalamenti J.P."/>
            <person name="Herman A."/>
            <person name="Mangelson H."/>
            <person name="Liachko I."/>
            <person name="Sullivan S."/>
            <person name="Sone E.D."/>
            <person name="Koren S."/>
            <person name="Silverstein K.A.T."/>
            <person name="Beckman K.B."/>
            <person name="Gohl D.M."/>
        </authorList>
    </citation>
    <scope>NUCLEOTIDE SEQUENCE</scope>
    <source>
        <strain evidence="3">Duluth1</strain>
        <tissue evidence="3">Whole animal</tissue>
    </source>
</reference>
<dbReference type="PANTHER" id="PTHR23334:SF20">
    <property type="entry name" value="BASIC LEUCINE ZIPPER 24"/>
    <property type="match status" value="1"/>
</dbReference>
<sequence length="204" mass="22622">MFSQESDAASAVVSLEDSNGKLDFSGIASQLNNGSPAVAASALEEIPRPSATPAPRKRKCVPYLETAVSKENLIDIESCLQPETSVADHDYVTRKKQRLATPVVVGTSAAVDVISTTDVTASDTDSDVFIEKLGRKKDKYRQRRDKNNEASRRSRQIRKRKFVEMDKEADELEVKNEALRKKIVELEALAKTMKAHLIQKMTSK</sequence>
<keyword evidence="4" id="KW-1185">Reference proteome</keyword>
<proteinExistence type="predicted"/>
<accession>A0A9D4BKQ7</accession>
<evidence type="ECO:0000313" key="4">
    <source>
        <dbReference type="Proteomes" id="UP000828390"/>
    </source>
</evidence>
<comment type="caution">
    <text evidence="3">The sequence shown here is derived from an EMBL/GenBank/DDBJ whole genome shotgun (WGS) entry which is preliminary data.</text>
</comment>
<evidence type="ECO:0000256" key="1">
    <source>
        <dbReference type="SAM" id="Coils"/>
    </source>
</evidence>
<dbReference type="Gene3D" id="1.20.5.170">
    <property type="match status" value="1"/>
</dbReference>
<reference evidence="3" key="2">
    <citation type="submission" date="2020-11" db="EMBL/GenBank/DDBJ databases">
        <authorList>
            <person name="McCartney M.A."/>
            <person name="Auch B."/>
            <person name="Kono T."/>
            <person name="Mallez S."/>
            <person name="Becker A."/>
            <person name="Gohl D.M."/>
            <person name="Silverstein K.A.T."/>
            <person name="Koren S."/>
            <person name="Bechman K.B."/>
            <person name="Herman A."/>
            <person name="Abrahante J.E."/>
            <person name="Garbe J."/>
        </authorList>
    </citation>
    <scope>NUCLEOTIDE SEQUENCE</scope>
    <source>
        <strain evidence="3">Duluth1</strain>
        <tissue evidence="3">Whole animal</tissue>
    </source>
</reference>
<evidence type="ECO:0000313" key="3">
    <source>
        <dbReference type="EMBL" id="KAH3699559.1"/>
    </source>
</evidence>